<protein>
    <submittedName>
        <fullName evidence="8">Uncharacterized protein</fullName>
    </submittedName>
</protein>
<dbReference type="OMA" id="WSADNAW"/>
<sequence length="406" mass="45860">WVWRCVLRKQLEKVLAVLLGCMSVAILLAEATLLPSGIDLSLFSILIKAVGKQEMLVQVAAFVPLMYMCICTYYSLFKLGMFTFYSLTPKQTSSVSLLMICSMVARYAPPISYNFLNMIHLDENAKTTFEKRMGNIDTAVPFFGQGFNKIYPLFMVVYTILIASNFFDRVIDFFGSWWKFRFETEAEDADGFDQSGTIILKKERTWLEQGHAVGEQVVPLARNFNNLSEDVEADSMPKQSTWSADNAWNKTDTEVKVASTKDDVNGSQSKSLKEGHHTQGSKSAIASKYAVLREHQNKPSHLQSGVIQPQRQDIRNPGQPINSGNIPNSRNQSDIASGLATKWDSMKSSLQSMKASLGARRFVPLRQFQEREESRLQISPTESLDTIFERLKRRKDDNENDDGSDL</sequence>
<dbReference type="Pfam" id="PF04791">
    <property type="entry name" value="LMBR1"/>
    <property type="match status" value="1"/>
</dbReference>
<proteinExistence type="inferred from homology"/>
<name>A0AA38CL64_TAXCH</name>
<dbReference type="PANTHER" id="PTHR21355:SF0">
    <property type="entry name" value="G-PROTEIN COUPLED RECEPTOR-ASSOCIATED PROTEIN LMBRD2"/>
    <property type="match status" value="1"/>
</dbReference>
<feature type="transmembrane region" description="Helical" evidence="7">
    <location>
        <begin position="14"/>
        <end position="35"/>
    </location>
</feature>
<keyword evidence="9" id="KW-1185">Reference proteome</keyword>
<feature type="region of interest" description="Disordered" evidence="6">
    <location>
        <begin position="258"/>
        <end position="283"/>
    </location>
</feature>
<dbReference type="AlphaFoldDB" id="A0AA38CL64"/>
<evidence type="ECO:0000256" key="3">
    <source>
        <dbReference type="ARBA" id="ARBA00022692"/>
    </source>
</evidence>
<gene>
    <name evidence="8" type="ORF">KI387_031404</name>
</gene>
<dbReference type="InterPro" id="IPR006876">
    <property type="entry name" value="LMBR1-like_membr_prot"/>
</dbReference>
<comment type="caution">
    <text evidence="8">The sequence shown here is derived from an EMBL/GenBank/DDBJ whole genome shotgun (WGS) entry which is preliminary data.</text>
</comment>
<keyword evidence="3 7" id="KW-0812">Transmembrane</keyword>
<dbReference type="Proteomes" id="UP000824469">
    <property type="component" value="Unassembled WGS sequence"/>
</dbReference>
<evidence type="ECO:0000256" key="7">
    <source>
        <dbReference type="SAM" id="Phobius"/>
    </source>
</evidence>
<evidence type="ECO:0000256" key="6">
    <source>
        <dbReference type="SAM" id="MobiDB-lite"/>
    </source>
</evidence>
<comment type="subcellular location">
    <subcellularLocation>
        <location evidence="1">Membrane</location>
        <topology evidence="1">Multi-pass membrane protein</topology>
    </subcellularLocation>
</comment>
<feature type="non-terminal residue" evidence="8">
    <location>
        <position position="406"/>
    </location>
</feature>
<reference evidence="8 9" key="1">
    <citation type="journal article" date="2021" name="Nat. Plants">
        <title>The Taxus genome provides insights into paclitaxel biosynthesis.</title>
        <authorList>
            <person name="Xiong X."/>
            <person name="Gou J."/>
            <person name="Liao Q."/>
            <person name="Li Y."/>
            <person name="Zhou Q."/>
            <person name="Bi G."/>
            <person name="Li C."/>
            <person name="Du R."/>
            <person name="Wang X."/>
            <person name="Sun T."/>
            <person name="Guo L."/>
            <person name="Liang H."/>
            <person name="Lu P."/>
            <person name="Wu Y."/>
            <person name="Zhang Z."/>
            <person name="Ro D.K."/>
            <person name="Shang Y."/>
            <person name="Huang S."/>
            <person name="Yan J."/>
        </authorList>
    </citation>
    <scope>NUCLEOTIDE SEQUENCE [LARGE SCALE GENOMIC DNA]</scope>
    <source>
        <strain evidence="8">Ta-2019</strain>
    </source>
</reference>
<accession>A0AA38CL64</accession>
<dbReference type="InterPro" id="IPR051584">
    <property type="entry name" value="GPCR-associated_LMBR1"/>
</dbReference>
<feature type="transmembrane region" description="Helical" evidence="7">
    <location>
        <begin position="150"/>
        <end position="171"/>
    </location>
</feature>
<keyword evidence="4 7" id="KW-1133">Transmembrane helix</keyword>
<feature type="compositionally biased region" description="Polar residues" evidence="6">
    <location>
        <begin position="319"/>
        <end position="333"/>
    </location>
</feature>
<keyword evidence="5 7" id="KW-0472">Membrane</keyword>
<organism evidence="8 9">
    <name type="scientific">Taxus chinensis</name>
    <name type="common">Chinese yew</name>
    <name type="synonym">Taxus wallichiana var. chinensis</name>
    <dbReference type="NCBI Taxonomy" id="29808"/>
    <lineage>
        <taxon>Eukaryota</taxon>
        <taxon>Viridiplantae</taxon>
        <taxon>Streptophyta</taxon>
        <taxon>Embryophyta</taxon>
        <taxon>Tracheophyta</taxon>
        <taxon>Spermatophyta</taxon>
        <taxon>Pinopsida</taxon>
        <taxon>Pinidae</taxon>
        <taxon>Conifers II</taxon>
        <taxon>Cupressales</taxon>
        <taxon>Taxaceae</taxon>
        <taxon>Taxus</taxon>
    </lineage>
</organism>
<feature type="non-terminal residue" evidence="8">
    <location>
        <position position="1"/>
    </location>
</feature>
<feature type="transmembrane region" description="Helical" evidence="7">
    <location>
        <begin position="55"/>
        <end position="76"/>
    </location>
</feature>
<dbReference type="PANTHER" id="PTHR21355">
    <property type="entry name" value="G-PROTEIN COUPLED RECEPTOR-ASSOCIATED PROTEIN LMBRD2"/>
    <property type="match status" value="1"/>
</dbReference>
<evidence type="ECO:0000256" key="1">
    <source>
        <dbReference type="ARBA" id="ARBA00004141"/>
    </source>
</evidence>
<dbReference type="EMBL" id="JAHRHJ020000010">
    <property type="protein sequence ID" value="KAH9299722.1"/>
    <property type="molecule type" value="Genomic_DNA"/>
</dbReference>
<evidence type="ECO:0000256" key="4">
    <source>
        <dbReference type="ARBA" id="ARBA00022989"/>
    </source>
</evidence>
<comment type="similarity">
    <text evidence="2">Belongs to the LIMR family.</text>
</comment>
<evidence type="ECO:0000313" key="8">
    <source>
        <dbReference type="EMBL" id="KAH9299722.1"/>
    </source>
</evidence>
<dbReference type="GO" id="GO:0016020">
    <property type="term" value="C:membrane"/>
    <property type="evidence" value="ECO:0007669"/>
    <property type="project" value="UniProtKB-SubCell"/>
</dbReference>
<feature type="region of interest" description="Disordered" evidence="6">
    <location>
        <begin position="296"/>
        <end position="333"/>
    </location>
</feature>
<evidence type="ECO:0000256" key="2">
    <source>
        <dbReference type="ARBA" id="ARBA00010487"/>
    </source>
</evidence>
<evidence type="ECO:0000256" key="5">
    <source>
        <dbReference type="ARBA" id="ARBA00023136"/>
    </source>
</evidence>
<feature type="compositionally biased region" description="Polar residues" evidence="6">
    <location>
        <begin position="299"/>
        <end position="311"/>
    </location>
</feature>
<evidence type="ECO:0000313" key="9">
    <source>
        <dbReference type="Proteomes" id="UP000824469"/>
    </source>
</evidence>